<evidence type="ECO:0008006" key="4">
    <source>
        <dbReference type="Google" id="ProtNLM"/>
    </source>
</evidence>
<dbReference type="InterPro" id="IPR052747">
    <property type="entry name" value="TA_system_RelE_toxin"/>
</dbReference>
<dbReference type="PANTHER" id="PTHR38813">
    <property type="match status" value="1"/>
</dbReference>
<keyword evidence="1" id="KW-1277">Toxin-antitoxin system</keyword>
<dbReference type="PANTHER" id="PTHR38813:SF1">
    <property type="entry name" value="TOXIN RELE1-RELATED"/>
    <property type="match status" value="1"/>
</dbReference>
<protein>
    <recommendedName>
        <fullName evidence="4">Type II toxin-antitoxin system RelE/ParE family toxin</fullName>
    </recommendedName>
</protein>
<dbReference type="InterPro" id="IPR035093">
    <property type="entry name" value="RelE/ParE_toxin_dom_sf"/>
</dbReference>
<proteinExistence type="predicted"/>
<name>A0A1B8HQU8_9GAMM</name>
<dbReference type="Pfam" id="PF05016">
    <property type="entry name" value="ParE_toxin"/>
    <property type="match status" value="1"/>
</dbReference>
<evidence type="ECO:0000313" key="2">
    <source>
        <dbReference type="EMBL" id="OBU11867.1"/>
    </source>
</evidence>
<dbReference type="InterPro" id="IPR007712">
    <property type="entry name" value="RelE/ParE_toxin"/>
</dbReference>
<dbReference type="AlphaFoldDB" id="A0A1B8HQU8"/>
<gene>
    <name evidence="2" type="ORF">AYY18_18045</name>
</gene>
<sequence length="87" mass="10206">MTNIHWTGKAVKDLRSLPSKDQNAIREKVNAMQSYPNLKGLDIKKLTDSDGQYRLRVKSYRILYTLRNNIPVVIEIQHIMRRTSTTY</sequence>
<dbReference type="RefSeq" id="WP_067400953.1">
    <property type="nucleotide sequence ID" value="NZ_LZEY01000011.1"/>
</dbReference>
<keyword evidence="3" id="KW-1185">Reference proteome</keyword>
<reference evidence="3" key="1">
    <citation type="submission" date="2016-06" db="EMBL/GenBank/DDBJ databases">
        <authorList>
            <person name="Butler K."/>
        </authorList>
    </citation>
    <scope>NUCLEOTIDE SEQUENCE [LARGE SCALE GENOMIC DNA]</scope>
    <source>
        <strain evidence="3">GCSL-Mp20</strain>
    </source>
</reference>
<dbReference type="EMBL" id="LZEY01000011">
    <property type="protein sequence ID" value="OBU11867.1"/>
    <property type="molecule type" value="Genomic_DNA"/>
</dbReference>
<dbReference type="Gene3D" id="3.30.2310.20">
    <property type="entry name" value="RelE-like"/>
    <property type="match status" value="1"/>
</dbReference>
<comment type="caution">
    <text evidence="2">The sequence shown here is derived from an EMBL/GenBank/DDBJ whole genome shotgun (WGS) entry which is preliminary data.</text>
</comment>
<dbReference type="OrthoDB" id="5570653at2"/>
<dbReference type="SUPFAM" id="SSF143011">
    <property type="entry name" value="RelE-like"/>
    <property type="match status" value="1"/>
</dbReference>
<accession>A0A1B8HQU8</accession>
<evidence type="ECO:0000256" key="1">
    <source>
        <dbReference type="ARBA" id="ARBA00022649"/>
    </source>
</evidence>
<organism evidence="2 3">
    <name type="scientific">Morganella psychrotolerans</name>
    <dbReference type="NCBI Taxonomy" id="368603"/>
    <lineage>
        <taxon>Bacteria</taxon>
        <taxon>Pseudomonadati</taxon>
        <taxon>Pseudomonadota</taxon>
        <taxon>Gammaproteobacteria</taxon>
        <taxon>Enterobacterales</taxon>
        <taxon>Morganellaceae</taxon>
        <taxon>Morganella</taxon>
    </lineage>
</organism>
<evidence type="ECO:0000313" key="3">
    <source>
        <dbReference type="Proteomes" id="UP000092377"/>
    </source>
</evidence>
<dbReference type="Proteomes" id="UP000092377">
    <property type="component" value="Unassembled WGS sequence"/>
</dbReference>